<name>A0ABR7V933_9FLAO</name>
<dbReference type="Gene3D" id="3.55.10.10">
    <property type="entry name" value="Archease domain"/>
    <property type="match status" value="1"/>
</dbReference>
<evidence type="ECO:0000313" key="6">
    <source>
        <dbReference type="EMBL" id="MBD0850179.1"/>
    </source>
</evidence>
<dbReference type="PANTHER" id="PTHR12682">
    <property type="entry name" value="ARCHEASE"/>
    <property type="match status" value="1"/>
</dbReference>
<keyword evidence="4" id="KW-0106">Calcium</keyword>
<evidence type="ECO:0000256" key="1">
    <source>
        <dbReference type="ARBA" id="ARBA00007963"/>
    </source>
</evidence>
<sequence>MNIVYLPHTADIRMGIQGSDLMELFQAGAIGMGNILKEGICEKKARGPIKYKIEIKAVDPTCLLIDFLSEILSTSYVEKAVFCKVKFLKLTHETAIAEIQGVQVEEFDEEIKAVTYHEADVHRTDNGHWETMVIFDI</sequence>
<evidence type="ECO:0000256" key="2">
    <source>
        <dbReference type="ARBA" id="ARBA00022694"/>
    </source>
</evidence>
<dbReference type="EMBL" id="JABTCG010000002">
    <property type="protein sequence ID" value="MBD0850179.1"/>
    <property type="molecule type" value="Genomic_DNA"/>
</dbReference>
<evidence type="ECO:0000259" key="5">
    <source>
        <dbReference type="Pfam" id="PF01951"/>
    </source>
</evidence>
<proteinExistence type="inferred from homology"/>
<dbReference type="RefSeq" id="WP_188313319.1">
    <property type="nucleotide sequence ID" value="NZ_JABTCG010000002.1"/>
</dbReference>
<dbReference type="InterPro" id="IPR002804">
    <property type="entry name" value="Archease"/>
</dbReference>
<dbReference type="InterPro" id="IPR036820">
    <property type="entry name" value="Archease_dom_sf"/>
</dbReference>
<dbReference type="Proteomes" id="UP000598350">
    <property type="component" value="Unassembled WGS sequence"/>
</dbReference>
<dbReference type="InterPro" id="IPR023572">
    <property type="entry name" value="Archease_dom"/>
</dbReference>
<evidence type="ECO:0000313" key="7">
    <source>
        <dbReference type="Proteomes" id="UP000598350"/>
    </source>
</evidence>
<keyword evidence="7" id="KW-1185">Reference proteome</keyword>
<protein>
    <submittedName>
        <fullName evidence="6">Archease</fullName>
    </submittedName>
</protein>
<gene>
    <name evidence="6" type="ORF">HPE63_05810</name>
</gene>
<dbReference type="Pfam" id="PF01951">
    <property type="entry name" value="Archease"/>
    <property type="match status" value="1"/>
</dbReference>
<comment type="caution">
    <text evidence="6">The sequence shown here is derived from an EMBL/GenBank/DDBJ whole genome shotgun (WGS) entry which is preliminary data.</text>
</comment>
<evidence type="ECO:0000256" key="4">
    <source>
        <dbReference type="ARBA" id="ARBA00022837"/>
    </source>
</evidence>
<comment type="similarity">
    <text evidence="1">Belongs to the archease family.</text>
</comment>
<dbReference type="PANTHER" id="PTHR12682:SF11">
    <property type="entry name" value="PROTEIN ARCHEASE"/>
    <property type="match status" value="1"/>
</dbReference>
<keyword evidence="2" id="KW-0819">tRNA processing</keyword>
<organism evidence="6 7">
    <name type="scientific">Maribacter arenosus</name>
    <dbReference type="NCBI Taxonomy" id="1854708"/>
    <lineage>
        <taxon>Bacteria</taxon>
        <taxon>Pseudomonadati</taxon>
        <taxon>Bacteroidota</taxon>
        <taxon>Flavobacteriia</taxon>
        <taxon>Flavobacteriales</taxon>
        <taxon>Flavobacteriaceae</taxon>
        <taxon>Maribacter</taxon>
    </lineage>
</organism>
<evidence type="ECO:0000256" key="3">
    <source>
        <dbReference type="ARBA" id="ARBA00022723"/>
    </source>
</evidence>
<feature type="domain" description="Archease" evidence="5">
    <location>
        <begin position="5"/>
        <end position="137"/>
    </location>
</feature>
<accession>A0ABR7V933</accession>
<dbReference type="SUPFAM" id="SSF69819">
    <property type="entry name" value="MTH1598-like"/>
    <property type="match status" value="1"/>
</dbReference>
<keyword evidence="3" id="KW-0479">Metal-binding</keyword>
<reference evidence="6 7" key="1">
    <citation type="submission" date="2020-05" db="EMBL/GenBank/DDBJ databases">
        <title>The draft genome sequence of Maribacter arenosus CAU 1321.</title>
        <authorList>
            <person name="Mu L."/>
        </authorList>
    </citation>
    <scope>NUCLEOTIDE SEQUENCE [LARGE SCALE GENOMIC DNA]</scope>
    <source>
        <strain evidence="6 7">CAU 1321</strain>
    </source>
</reference>